<dbReference type="InParanoid" id="A0A059DJF6"/>
<sequence length="217" mass="24268">MEYRQEIDGMGWPIASEFGHLHGSTCKNRKKGRQSSPNESPWIQNFQRYVGVFCYKMGRLEREGAARNRGTKYPDCVYLAAHCCCVAAVCHCSSPFAAVPCYVPTFCFCVAACRHCLLQFIIAAAACCPLSAAVRFHMLPFVADRGCCVPLVADRILVPLLHINFSGTPSRGESIIHFNNTHMLLLPSRRYSCTSPPSSFSLLIYYLTTLWLSPSHY</sequence>
<protein>
    <submittedName>
        <fullName evidence="1">Uncharacterized protein</fullName>
    </submittedName>
</protein>
<evidence type="ECO:0000313" key="1">
    <source>
        <dbReference type="EMBL" id="KCW90530.1"/>
    </source>
</evidence>
<reference evidence="1" key="1">
    <citation type="submission" date="2013-07" db="EMBL/GenBank/DDBJ databases">
        <title>The genome of Eucalyptus grandis.</title>
        <authorList>
            <person name="Schmutz J."/>
            <person name="Hayes R."/>
            <person name="Myburg A."/>
            <person name="Tuskan G."/>
            <person name="Grattapaglia D."/>
            <person name="Rokhsar D.S."/>
        </authorList>
    </citation>
    <scope>NUCLEOTIDE SEQUENCE</scope>
    <source>
        <tissue evidence="1">Leaf extractions</tissue>
    </source>
</reference>
<gene>
    <name evidence="1" type="ORF">EUGRSUZ_A02643</name>
</gene>
<dbReference type="AlphaFoldDB" id="A0A059DJF6"/>
<accession>A0A059DJF6</accession>
<dbReference type="Gramene" id="KCW90530">
    <property type="protein sequence ID" value="KCW90530"/>
    <property type="gene ID" value="EUGRSUZ_A02643"/>
</dbReference>
<dbReference type="EMBL" id="KK198753">
    <property type="protein sequence ID" value="KCW90530.1"/>
    <property type="molecule type" value="Genomic_DNA"/>
</dbReference>
<name>A0A059DJF6_EUCGR</name>
<organism evidence="1">
    <name type="scientific">Eucalyptus grandis</name>
    <name type="common">Flooded gum</name>
    <dbReference type="NCBI Taxonomy" id="71139"/>
    <lineage>
        <taxon>Eukaryota</taxon>
        <taxon>Viridiplantae</taxon>
        <taxon>Streptophyta</taxon>
        <taxon>Embryophyta</taxon>
        <taxon>Tracheophyta</taxon>
        <taxon>Spermatophyta</taxon>
        <taxon>Magnoliopsida</taxon>
        <taxon>eudicotyledons</taxon>
        <taxon>Gunneridae</taxon>
        <taxon>Pentapetalae</taxon>
        <taxon>rosids</taxon>
        <taxon>malvids</taxon>
        <taxon>Myrtales</taxon>
        <taxon>Myrtaceae</taxon>
        <taxon>Myrtoideae</taxon>
        <taxon>Eucalypteae</taxon>
        <taxon>Eucalyptus</taxon>
    </lineage>
</organism>
<proteinExistence type="predicted"/>